<reference evidence="4" key="1">
    <citation type="submission" date="2016-10" db="EMBL/GenBank/DDBJ databases">
        <authorList>
            <person name="Varghese N."/>
        </authorList>
    </citation>
    <scope>NUCLEOTIDE SEQUENCE [LARGE SCALE GENOMIC DNA]</scope>
    <source>
        <strain evidence="4">DSM 17980</strain>
    </source>
</reference>
<evidence type="ECO:0008006" key="5">
    <source>
        <dbReference type="Google" id="ProtNLM"/>
    </source>
</evidence>
<keyword evidence="2" id="KW-0732">Signal</keyword>
<feature type="transmembrane region" description="Helical" evidence="1">
    <location>
        <begin position="81"/>
        <end position="102"/>
    </location>
</feature>
<keyword evidence="1" id="KW-0472">Membrane</keyword>
<keyword evidence="4" id="KW-1185">Reference proteome</keyword>
<protein>
    <recommendedName>
        <fullName evidence="5">TrbC/VIRB2 family protein</fullName>
    </recommendedName>
</protein>
<dbReference type="EMBL" id="FPBV01000023">
    <property type="protein sequence ID" value="SFV03858.1"/>
    <property type="molecule type" value="Genomic_DNA"/>
</dbReference>
<proteinExistence type="predicted"/>
<dbReference type="STRING" id="392015.SAMN05421543_12351"/>
<dbReference type="AlphaFoldDB" id="A0A1I7L2L5"/>
<organism evidence="3 4">
    <name type="scientific">Alicyclobacillus macrosporangiidus</name>
    <dbReference type="NCBI Taxonomy" id="392015"/>
    <lineage>
        <taxon>Bacteria</taxon>
        <taxon>Bacillati</taxon>
        <taxon>Bacillota</taxon>
        <taxon>Bacilli</taxon>
        <taxon>Bacillales</taxon>
        <taxon>Alicyclobacillaceae</taxon>
        <taxon>Alicyclobacillus</taxon>
    </lineage>
</organism>
<sequence>MKSIKRIASAIITTATFPASVAMAAPTSLDQGITTTQDLIGQGVQWFLILFTAGAVGFIIRAGLKISGADDEADMKQGKKMLGRSIGGLIIGILGNAIVAYVRNAYGM</sequence>
<keyword evidence="1" id="KW-0812">Transmembrane</keyword>
<evidence type="ECO:0000256" key="2">
    <source>
        <dbReference type="SAM" id="SignalP"/>
    </source>
</evidence>
<feature type="signal peptide" evidence="2">
    <location>
        <begin position="1"/>
        <end position="24"/>
    </location>
</feature>
<feature type="chain" id="PRO_5010278861" description="TrbC/VIRB2 family protein" evidence="2">
    <location>
        <begin position="25"/>
        <end position="108"/>
    </location>
</feature>
<dbReference type="Proteomes" id="UP000183508">
    <property type="component" value="Unassembled WGS sequence"/>
</dbReference>
<accession>A0A1I7L2L5</accession>
<evidence type="ECO:0000313" key="4">
    <source>
        <dbReference type="Proteomes" id="UP000183508"/>
    </source>
</evidence>
<dbReference type="RefSeq" id="WP_074955610.1">
    <property type="nucleotide sequence ID" value="NZ_FPBV01000023.1"/>
</dbReference>
<name>A0A1I7L2L5_9BACL</name>
<keyword evidence="1" id="KW-1133">Transmembrane helix</keyword>
<evidence type="ECO:0000256" key="1">
    <source>
        <dbReference type="SAM" id="Phobius"/>
    </source>
</evidence>
<evidence type="ECO:0000313" key="3">
    <source>
        <dbReference type="EMBL" id="SFV03858.1"/>
    </source>
</evidence>
<gene>
    <name evidence="3" type="ORF">SAMN05421543_12351</name>
</gene>
<feature type="transmembrane region" description="Helical" evidence="1">
    <location>
        <begin position="40"/>
        <end position="60"/>
    </location>
</feature>